<feature type="compositionally biased region" description="Basic and acidic residues" evidence="1">
    <location>
        <begin position="80"/>
        <end position="89"/>
    </location>
</feature>
<accession>A0AAV2TPZ0</accession>
<evidence type="ECO:0000313" key="3">
    <source>
        <dbReference type="Proteomes" id="UP001497525"/>
    </source>
</evidence>
<comment type="caution">
    <text evidence="2">The sequence shown here is derived from an EMBL/GenBank/DDBJ whole genome shotgun (WGS) entry which is preliminary data.</text>
</comment>
<feature type="compositionally biased region" description="Basic and acidic residues" evidence="1">
    <location>
        <begin position="259"/>
        <end position="292"/>
    </location>
</feature>
<feature type="compositionally biased region" description="Basic and acidic residues" evidence="1">
    <location>
        <begin position="331"/>
        <end position="374"/>
    </location>
</feature>
<feature type="region of interest" description="Disordered" evidence="1">
    <location>
        <begin position="1"/>
        <end position="30"/>
    </location>
</feature>
<feature type="compositionally biased region" description="Basic and acidic residues" evidence="1">
    <location>
        <begin position="13"/>
        <end position="23"/>
    </location>
</feature>
<dbReference type="AlphaFoldDB" id="A0AAV2TPZ0"/>
<dbReference type="Proteomes" id="UP001497525">
    <property type="component" value="Unassembled WGS sequence"/>
</dbReference>
<reference evidence="2" key="1">
    <citation type="submission" date="2024-06" db="EMBL/GenBank/DDBJ databases">
        <authorList>
            <person name="Liu X."/>
            <person name="Lenzi L."/>
            <person name="Haldenby T S."/>
            <person name="Uol C."/>
        </authorList>
    </citation>
    <scope>NUCLEOTIDE SEQUENCE</scope>
</reference>
<feature type="compositionally biased region" description="Polar residues" evidence="1">
    <location>
        <begin position="64"/>
        <end position="77"/>
    </location>
</feature>
<feature type="region of interest" description="Disordered" evidence="1">
    <location>
        <begin position="173"/>
        <end position="197"/>
    </location>
</feature>
<evidence type="ECO:0000313" key="2">
    <source>
        <dbReference type="EMBL" id="CAL5137437.1"/>
    </source>
</evidence>
<sequence length="523" mass="58745">MGGSNSSMDGSEYGEHRINRKNYEPAGFGNLRMRVPEDSVQRVHVFQSYAESPKDYERRYGSFGRQNSRGRNETLQSPRMYKEKTKDYGPKTFASLKRRTPADTDNRRNLSKPQAPPERIIGFVMPTEERTGRKQNAAQDRRMPTVSRVPAVFPTGSSTLVEPEPAYMPEVEMASEVREEQKEEDLVDKEEEGERTSKGKRILSAFAPIVGGALVAEVAESIGGPVLGGGTAVIEPSMLMGENLNSLDYGWLVSNASQKEGDSYEDNEPHQTHGEEKLAETDHLTEGADFTHRLSTVPESEEEVVERGDESQILEEQQEGQLQEGETTEDSVAKVSEDGTVEDQARELVAEEVGTEDRGEQKSLNDLTGEHETAEEQADEAETREQEQEGPSEEPTVEPTEVEPNEEIPAEGQTEEQAEQEATEEQETEHPEGGEQYEKQAEETPKVEEIEEITEQYTTEEVIEETATEEPEKEHHEESEQYEEQTVETTEAEPAEQEVAEEQVEQTEQPQEELESQLTESEN</sequence>
<protein>
    <submittedName>
        <fullName evidence="2">Uncharacterized protein</fullName>
    </submittedName>
</protein>
<proteinExistence type="predicted"/>
<name>A0AAV2TPZ0_CALDB</name>
<dbReference type="EMBL" id="CAXLJL010000390">
    <property type="protein sequence ID" value="CAL5137437.1"/>
    <property type="molecule type" value="Genomic_DNA"/>
</dbReference>
<feature type="compositionally biased region" description="Basic and acidic residues" evidence="1">
    <location>
        <begin position="428"/>
        <end position="448"/>
    </location>
</feature>
<feature type="compositionally biased region" description="Basic and acidic residues" evidence="1">
    <location>
        <begin position="470"/>
        <end position="479"/>
    </location>
</feature>
<feature type="region of interest" description="Disordered" evidence="1">
    <location>
        <begin position="48"/>
        <end position="117"/>
    </location>
</feature>
<organism evidence="2 3">
    <name type="scientific">Calicophoron daubneyi</name>
    <name type="common">Rumen fluke</name>
    <name type="synonym">Paramphistomum daubneyi</name>
    <dbReference type="NCBI Taxonomy" id="300641"/>
    <lineage>
        <taxon>Eukaryota</taxon>
        <taxon>Metazoa</taxon>
        <taxon>Spiralia</taxon>
        <taxon>Lophotrochozoa</taxon>
        <taxon>Platyhelminthes</taxon>
        <taxon>Trematoda</taxon>
        <taxon>Digenea</taxon>
        <taxon>Plagiorchiida</taxon>
        <taxon>Pronocephalata</taxon>
        <taxon>Paramphistomoidea</taxon>
        <taxon>Paramphistomidae</taxon>
        <taxon>Calicophoron</taxon>
    </lineage>
</organism>
<evidence type="ECO:0000256" key="1">
    <source>
        <dbReference type="SAM" id="MobiDB-lite"/>
    </source>
</evidence>
<feature type="compositionally biased region" description="Acidic residues" evidence="1">
    <location>
        <begin position="480"/>
        <end position="523"/>
    </location>
</feature>
<feature type="region of interest" description="Disordered" evidence="1">
    <location>
        <begin position="258"/>
        <end position="523"/>
    </location>
</feature>
<feature type="compositionally biased region" description="Acidic residues" evidence="1">
    <location>
        <begin position="388"/>
        <end position="427"/>
    </location>
</feature>
<feature type="compositionally biased region" description="Acidic residues" evidence="1">
    <location>
        <begin position="182"/>
        <end position="191"/>
    </location>
</feature>
<gene>
    <name evidence="2" type="ORF">CDAUBV1_LOCUS11747</name>
</gene>